<organism evidence="11">
    <name type="scientific">uncultured Rubrobacteraceae bacterium</name>
    <dbReference type="NCBI Taxonomy" id="349277"/>
    <lineage>
        <taxon>Bacteria</taxon>
        <taxon>Bacillati</taxon>
        <taxon>Actinomycetota</taxon>
        <taxon>Rubrobacteria</taxon>
        <taxon>Rubrobacterales</taxon>
        <taxon>Rubrobacteraceae</taxon>
        <taxon>environmental samples</taxon>
    </lineage>
</organism>
<sequence>MGELKQRSLEEVKALGVEAAVEIMRQAGIVGAGGGGFPTYFKYRSPLPHLIVNATESEPGYWGDKLLHKEHLDEFLELFEALKSIFGFEQISMGVHEKDREWFAPYAEHANGVFDMRYVPNTYALGEEKTLVKHATETRVPRFVDTPDGMRRPGMPPDVGKVINNSETLLNVYNALFLGRPLTTKFFTVYGEDVATKVYETPIGASVSEVLGIAGVDVEGSGYLSVLDGGPYLHDVAIEVLGEGDAYVRRMTNSLFLIRRGRQGKEYAGIETECPDEGIVSLVGRISGVNLPLGGGLLKPATPLVSEGDEVEYEQKIGEPVDEGFSIGVWASAGGEISSIQNDIVAISGGAIPQEDAEAEAQATMAGGASPRGEAEPFQRADSSG</sequence>
<reference evidence="11" key="1">
    <citation type="submission" date="2020-02" db="EMBL/GenBank/DDBJ databases">
        <authorList>
            <person name="Meier V. D."/>
        </authorList>
    </citation>
    <scope>NUCLEOTIDE SEQUENCE</scope>
    <source>
        <strain evidence="11">AVDCRST_MAG02</strain>
    </source>
</reference>
<dbReference type="PANTHER" id="PTHR43034:SF2">
    <property type="entry name" value="ION-TRANSLOCATING OXIDOREDUCTASE COMPLEX SUBUNIT C"/>
    <property type="match status" value="1"/>
</dbReference>
<dbReference type="EMBL" id="CADCVH010000075">
    <property type="protein sequence ID" value="CAA9460898.1"/>
    <property type="molecule type" value="Genomic_DNA"/>
</dbReference>
<dbReference type="PANTHER" id="PTHR43034">
    <property type="entry name" value="ION-TRANSLOCATING OXIDOREDUCTASE COMPLEX SUBUNIT C"/>
    <property type="match status" value="1"/>
</dbReference>
<keyword evidence="4" id="KW-0677">Repeat</keyword>
<keyword evidence="7" id="KW-0411">Iron-sulfur</keyword>
<keyword evidence="6" id="KW-0408">Iron</keyword>
<evidence type="ECO:0000256" key="4">
    <source>
        <dbReference type="ARBA" id="ARBA00022737"/>
    </source>
</evidence>
<dbReference type="Gene3D" id="3.40.50.11540">
    <property type="entry name" value="NADH-ubiquinone oxidoreductase 51kDa subunit"/>
    <property type="match status" value="1"/>
</dbReference>
<evidence type="ECO:0000259" key="10">
    <source>
        <dbReference type="Pfam" id="PF13375"/>
    </source>
</evidence>
<dbReference type="GO" id="GO:0046872">
    <property type="term" value="F:metal ion binding"/>
    <property type="evidence" value="ECO:0007669"/>
    <property type="project" value="UniProtKB-KW"/>
</dbReference>
<dbReference type="InterPro" id="IPR026902">
    <property type="entry name" value="RnfC_N"/>
</dbReference>
<dbReference type="GO" id="GO:0009055">
    <property type="term" value="F:electron transfer activity"/>
    <property type="evidence" value="ECO:0007669"/>
    <property type="project" value="InterPro"/>
</dbReference>
<evidence type="ECO:0000256" key="1">
    <source>
        <dbReference type="ARBA" id="ARBA00022448"/>
    </source>
</evidence>
<dbReference type="Pfam" id="PF13375">
    <property type="entry name" value="RnfC_N"/>
    <property type="match status" value="1"/>
</dbReference>
<dbReference type="Pfam" id="PF01512">
    <property type="entry name" value="Complex1_51K"/>
    <property type="match status" value="1"/>
</dbReference>
<dbReference type="InterPro" id="IPR010208">
    <property type="entry name" value="Ion_transpt_RnfC/RsxC"/>
</dbReference>
<evidence type="ECO:0000256" key="7">
    <source>
        <dbReference type="ARBA" id="ARBA00023014"/>
    </source>
</evidence>
<feature type="region of interest" description="Disordered" evidence="8">
    <location>
        <begin position="355"/>
        <end position="385"/>
    </location>
</feature>
<dbReference type="GO" id="GO:0016020">
    <property type="term" value="C:membrane"/>
    <property type="evidence" value="ECO:0007669"/>
    <property type="project" value="InterPro"/>
</dbReference>
<proteinExistence type="predicted"/>
<gene>
    <name evidence="11" type="ORF">AVDCRST_MAG02-2168</name>
</gene>
<accession>A0A6J4RBD6</accession>
<evidence type="ECO:0000256" key="8">
    <source>
        <dbReference type="SAM" id="MobiDB-lite"/>
    </source>
</evidence>
<evidence type="ECO:0000256" key="3">
    <source>
        <dbReference type="ARBA" id="ARBA00022723"/>
    </source>
</evidence>
<dbReference type="SUPFAM" id="SSF142019">
    <property type="entry name" value="Nqo1 FMN-binding domain-like"/>
    <property type="match status" value="1"/>
</dbReference>
<keyword evidence="2" id="KW-0004">4Fe-4S</keyword>
<protein>
    <submittedName>
        <fullName evidence="11">Respiratory-chain NADH dehydrogenase domain, 51 kDa subunit</fullName>
    </submittedName>
</protein>
<dbReference type="GO" id="GO:0051539">
    <property type="term" value="F:4 iron, 4 sulfur cluster binding"/>
    <property type="evidence" value="ECO:0007669"/>
    <property type="project" value="UniProtKB-KW"/>
</dbReference>
<evidence type="ECO:0000256" key="2">
    <source>
        <dbReference type="ARBA" id="ARBA00022485"/>
    </source>
</evidence>
<evidence type="ECO:0000256" key="6">
    <source>
        <dbReference type="ARBA" id="ARBA00023004"/>
    </source>
</evidence>
<evidence type="ECO:0000313" key="11">
    <source>
        <dbReference type="EMBL" id="CAA9460898.1"/>
    </source>
</evidence>
<dbReference type="InterPro" id="IPR011538">
    <property type="entry name" value="Nuo51_FMN-bd"/>
</dbReference>
<feature type="domain" description="RnfC Barrel sandwich hybrid" evidence="10">
    <location>
        <begin position="291"/>
        <end position="345"/>
    </location>
</feature>
<keyword evidence="5" id="KW-0249">Electron transport</keyword>
<keyword evidence="1" id="KW-0813">Transport</keyword>
<keyword evidence="3" id="KW-0479">Metal-binding</keyword>
<feature type="domain" description="NADH-ubiquinone oxidoreductase 51kDa subunit FMN-binding" evidence="9">
    <location>
        <begin position="25"/>
        <end position="173"/>
    </location>
</feature>
<evidence type="ECO:0000259" key="9">
    <source>
        <dbReference type="Pfam" id="PF01512"/>
    </source>
</evidence>
<name>A0A6J4RBD6_9ACTN</name>
<dbReference type="AlphaFoldDB" id="A0A6J4RBD6"/>
<dbReference type="InterPro" id="IPR037225">
    <property type="entry name" value="Nuo51_FMN-bd_sf"/>
</dbReference>
<evidence type="ECO:0000256" key="5">
    <source>
        <dbReference type="ARBA" id="ARBA00022982"/>
    </source>
</evidence>